<dbReference type="RefSeq" id="WP_327608523.1">
    <property type="nucleotide sequence ID" value="NZ_JARZFX010000009.1"/>
</dbReference>
<dbReference type="SUPFAM" id="SSF101960">
    <property type="entry name" value="Stabilizer of iron transporter SufD"/>
    <property type="match status" value="1"/>
</dbReference>
<evidence type="ECO:0000256" key="1">
    <source>
        <dbReference type="ARBA" id="ARBA00043967"/>
    </source>
</evidence>
<gene>
    <name evidence="4" type="primary">sufD</name>
    <name evidence="4" type="ORF">QGM71_15880</name>
</gene>
<dbReference type="Pfam" id="PF19295">
    <property type="entry name" value="SufBD_N"/>
    <property type="match status" value="1"/>
</dbReference>
<dbReference type="InterPro" id="IPR055346">
    <property type="entry name" value="Fe-S_cluster_assembly_SufBD"/>
</dbReference>
<dbReference type="InterPro" id="IPR045595">
    <property type="entry name" value="SufBD_N"/>
</dbReference>
<evidence type="ECO:0000313" key="5">
    <source>
        <dbReference type="Proteomes" id="UP001335737"/>
    </source>
</evidence>
<evidence type="ECO:0000259" key="2">
    <source>
        <dbReference type="Pfam" id="PF01458"/>
    </source>
</evidence>
<dbReference type="InterPro" id="IPR037284">
    <property type="entry name" value="SUF_FeS_clus_asmbl_SufBD_sf"/>
</dbReference>
<organism evidence="4 5">
    <name type="scientific">Virgibacillus tibetensis</name>
    <dbReference type="NCBI Taxonomy" id="3042313"/>
    <lineage>
        <taxon>Bacteria</taxon>
        <taxon>Bacillati</taxon>
        <taxon>Bacillota</taxon>
        <taxon>Bacilli</taxon>
        <taxon>Bacillales</taxon>
        <taxon>Bacillaceae</taxon>
        <taxon>Virgibacillus</taxon>
    </lineage>
</organism>
<evidence type="ECO:0000313" key="4">
    <source>
        <dbReference type="EMBL" id="MEC5424967.1"/>
    </source>
</evidence>
<keyword evidence="5" id="KW-1185">Reference proteome</keyword>
<protein>
    <submittedName>
        <fullName evidence="4">Fe-S cluster assembly protein SufD</fullName>
    </submittedName>
</protein>
<dbReference type="InterPro" id="IPR011542">
    <property type="entry name" value="SUF_FeS_clus_asmbl_SufD"/>
</dbReference>
<dbReference type="PANTHER" id="PTHR30508">
    <property type="entry name" value="FES CLUSTER ASSEMBLY PROTEIN SUF"/>
    <property type="match status" value="1"/>
</dbReference>
<dbReference type="PANTHER" id="PTHR30508:SF1">
    <property type="entry name" value="UPF0051 PROTEIN ABCI8, CHLOROPLASTIC-RELATED"/>
    <property type="match status" value="1"/>
</dbReference>
<reference evidence="4 5" key="1">
    <citation type="journal article" date="2024" name="Int. J. Syst. Evol. Microbiol.">
        <title>Virgibacillus tibetensis sp. nov., isolated from salt lake on the Tibetan Plateau of China.</title>
        <authorList>
            <person name="Phurbu D."/>
            <person name="Liu Z.-X."/>
            <person name="Wang R."/>
            <person name="Zheng Y.-Y."/>
            <person name="Liu H.-C."/>
            <person name="Zhou Y.-G."/>
            <person name="Yu Y.-J."/>
            <person name="Li A.-H."/>
        </authorList>
    </citation>
    <scope>NUCLEOTIDE SEQUENCE [LARGE SCALE GENOMIC DNA]</scope>
    <source>
        <strain evidence="4 5">C22-A2</strain>
    </source>
</reference>
<sequence>MTVETKLPYDKDYINKFSKDRNEPEWMQVLRLQALEQAETLDLPKPDKTKIGKWNFSRFKHTAQGDTISSLNELPTEIQGFLDQENAPENVLIQRNHTIAYAALSSELKEKGIIFTDIFTALNEHGDLVKKYYMTDAVSVDEHRLTALHTALMNGGIFVYVPKNVQVEVPLQAIFWQEDPEVALFNHVLVVAEENSSLTYVENYISHNESQETVANVVTEVIAHDNAKISFGAVDNFAAGTTSYNNRRGVAYRDATIDWALGQMNDGNTVSENITHLVGDNSLSHAKTVSVGRGKQTQNFTAKIVHFGKNSEGYILQHGVMKDQASAIFNGIGKIEHGASKSNAVQESRVLMLSEKARGDANPILLIDEDDVTAGHAASVGRVDPLQLYYLMSRGITQQEAERLVIHGFLAPVVNQLPIASVREQLTQVIERKVY</sequence>
<dbReference type="InterPro" id="IPR000825">
    <property type="entry name" value="SUF_FeS_clus_asmbl_SufBD_core"/>
</dbReference>
<name>A0ABU6KKL3_9BACI</name>
<feature type="domain" description="SUF system FeS cluster assembly SufBD core" evidence="2">
    <location>
        <begin position="177"/>
        <end position="409"/>
    </location>
</feature>
<dbReference type="EMBL" id="JARZFX010000009">
    <property type="protein sequence ID" value="MEC5424967.1"/>
    <property type="molecule type" value="Genomic_DNA"/>
</dbReference>
<accession>A0ABU6KKL3</accession>
<comment type="similarity">
    <text evidence="1">Belongs to the iron-sulfur cluster assembly SufBD family.</text>
</comment>
<dbReference type="NCBIfam" id="TIGR01981">
    <property type="entry name" value="sufD"/>
    <property type="match status" value="1"/>
</dbReference>
<dbReference type="Pfam" id="PF01458">
    <property type="entry name" value="SUFBD_core"/>
    <property type="match status" value="1"/>
</dbReference>
<dbReference type="Proteomes" id="UP001335737">
    <property type="component" value="Unassembled WGS sequence"/>
</dbReference>
<comment type="caution">
    <text evidence="4">The sequence shown here is derived from an EMBL/GenBank/DDBJ whole genome shotgun (WGS) entry which is preliminary data.</text>
</comment>
<feature type="domain" description="SUF system FeS cluster assembly SufBD N-terminal" evidence="3">
    <location>
        <begin position="23"/>
        <end position="172"/>
    </location>
</feature>
<evidence type="ECO:0000259" key="3">
    <source>
        <dbReference type="Pfam" id="PF19295"/>
    </source>
</evidence>
<proteinExistence type="inferred from homology"/>